<comment type="catalytic activity">
    <reaction evidence="5">
        <text>uridine(54) in tRNA + S-adenosyl-L-methionine = 5-methyluridine(54) in tRNA + S-adenosyl-L-homocysteine + H(+)</text>
        <dbReference type="Rhea" id="RHEA:42712"/>
        <dbReference type="Rhea" id="RHEA-COMP:10167"/>
        <dbReference type="Rhea" id="RHEA-COMP:10193"/>
        <dbReference type="ChEBI" id="CHEBI:15378"/>
        <dbReference type="ChEBI" id="CHEBI:57856"/>
        <dbReference type="ChEBI" id="CHEBI:59789"/>
        <dbReference type="ChEBI" id="CHEBI:65315"/>
        <dbReference type="ChEBI" id="CHEBI:74447"/>
        <dbReference type="EC" id="2.1.1.35"/>
    </reaction>
</comment>
<dbReference type="Pfam" id="PF05958">
    <property type="entry name" value="tRNA_U5-meth_tr"/>
    <property type="match status" value="1"/>
</dbReference>
<evidence type="ECO:0000256" key="1">
    <source>
        <dbReference type="ARBA" id="ARBA00022603"/>
    </source>
</evidence>
<feature type="binding site" evidence="5 6">
    <location>
        <position position="236"/>
    </location>
    <ligand>
        <name>S-adenosyl-L-methionine</name>
        <dbReference type="ChEBI" id="CHEBI:59789"/>
    </ligand>
</feature>
<dbReference type="EMBL" id="JAVRHX010000008">
    <property type="protein sequence ID" value="MDT0596514.1"/>
    <property type="molecule type" value="Genomic_DNA"/>
</dbReference>
<dbReference type="InterPro" id="IPR030390">
    <property type="entry name" value="MeTrfase_TrmA_AS"/>
</dbReference>
<dbReference type="InterPro" id="IPR011869">
    <property type="entry name" value="TrmA_MeTrfase"/>
</dbReference>
<keyword evidence="4 5" id="KW-0819">tRNA processing</keyword>
<feature type="binding site" evidence="5">
    <location>
        <position position="220"/>
    </location>
    <ligand>
        <name>S-adenosyl-L-methionine</name>
        <dbReference type="ChEBI" id="CHEBI:59789"/>
    </ligand>
</feature>
<dbReference type="PANTHER" id="PTHR47790:SF2">
    <property type="entry name" value="TRNA_TMRNA (URACIL-C(5))-METHYLTRANSFERASE"/>
    <property type="match status" value="1"/>
</dbReference>
<comment type="function">
    <text evidence="5">Dual-specificity methyltransferase that catalyzes the formation of 5-methyluridine at position 54 (m5U54) in all tRNAs, and that of position 341 (m5U341) in tmRNA (transfer-mRNA).</text>
</comment>
<dbReference type="InterPro" id="IPR029063">
    <property type="entry name" value="SAM-dependent_MTases_sf"/>
</dbReference>
<dbReference type="PROSITE" id="PS51687">
    <property type="entry name" value="SAM_MT_RNA_M5U"/>
    <property type="match status" value="1"/>
</dbReference>
<accession>A0ABU2ZW35</accession>
<organism evidence="8 9">
    <name type="scientific">Glaciecola petra</name>
    <dbReference type="NCBI Taxonomy" id="3075602"/>
    <lineage>
        <taxon>Bacteria</taxon>
        <taxon>Pseudomonadati</taxon>
        <taxon>Pseudomonadota</taxon>
        <taxon>Gammaproteobacteria</taxon>
        <taxon>Alteromonadales</taxon>
        <taxon>Alteromonadaceae</taxon>
        <taxon>Glaciecola</taxon>
    </lineage>
</organism>
<dbReference type="Proteomes" id="UP001253545">
    <property type="component" value="Unassembled WGS sequence"/>
</dbReference>
<feature type="active site" evidence="7">
    <location>
        <position position="321"/>
    </location>
</feature>
<dbReference type="EC" id="2.1.1.35" evidence="5"/>
<keyword evidence="3 5" id="KW-0949">S-adenosyl-L-methionine</keyword>
<reference evidence="8 9" key="1">
    <citation type="submission" date="2023-09" db="EMBL/GenBank/DDBJ databases">
        <authorList>
            <person name="Rey-Velasco X."/>
        </authorList>
    </citation>
    <scope>NUCLEOTIDE SEQUENCE [LARGE SCALE GENOMIC DNA]</scope>
    <source>
        <strain evidence="8 9">P117</strain>
    </source>
</reference>
<keyword evidence="2 5" id="KW-0808">Transferase</keyword>
<gene>
    <name evidence="5 8" type="primary">trmA</name>
    <name evidence="8" type="ORF">RM552_16785</name>
</gene>
<dbReference type="Gene3D" id="3.40.50.150">
    <property type="entry name" value="Vaccinia Virus protein VP39"/>
    <property type="match status" value="1"/>
</dbReference>
<dbReference type="SUPFAM" id="SSF53335">
    <property type="entry name" value="S-adenosyl-L-methionine-dependent methyltransferases"/>
    <property type="match status" value="1"/>
</dbReference>
<dbReference type="InterPro" id="IPR010280">
    <property type="entry name" value="U5_MeTrfase_fam"/>
</dbReference>
<dbReference type="GO" id="GO:0030697">
    <property type="term" value="F:tRNA (uracil(54)-C5)-methyltransferase activity, S-adenosyl methionine-dependent"/>
    <property type="evidence" value="ECO:0007669"/>
    <property type="project" value="UniProtKB-EC"/>
</dbReference>
<evidence type="ECO:0000313" key="8">
    <source>
        <dbReference type="EMBL" id="MDT0596514.1"/>
    </source>
</evidence>
<dbReference type="HAMAP" id="MF_01011">
    <property type="entry name" value="RNA_methyltr_TrmA"/>
    <property type="match status" value="1"/>
</dbReference>
<feature type="binding site" evidence="5 6">
    <location>
        <position position="187"/>
    </location>
    <ligand>
        <name>S-adenosyl-L-methionine</name>
        <dbReference type="ChEBI" id="CHEBI:59789"/>
    </ligand>
</feature>
<evidence type="ECO:0000256" key="4">
    <source>
        <dbReference type="ARBA" id="ARBA00022694"/>
    </source>
</evidence>
<evidence type="ECO:0000256" key="6">
    <source>
        <dbReference type="PROSITE-ProRule" id="PRU01024"/>
    </source>
</evidence>
<sequence length="365" mass="41541">MSSDLQIQYDLQLINKQKELANLLNPFYSGPITTYASSPQHYRMRAEFRIWHEGTDTFHIMFNQQTKEKYKVDNLPAANLLINMAMKEVIEKVISSQELRTKLFQIDYLSSTTNELVISMIYHKKLTPEWISAAEDLQTHLAHLGKINIIGRAKKQKLVLGSDYVNECLSINGQTYVFKQIENSFTQPNASINVNMIEWVAENASQNQTDLLELYCGAGNFTIPLGRSFRKVFATEISKTSVNAAHENIKSNNANNIEIARLSSEEFVEAYNKVREFKRLKAIQLDTYDFTSVLVDPPRAGLDPGTLKLISQFEHIIYISCNPQTLAENLEQLSNSHQIKAAAIFDQFPFTPHIESGVILSKNNK</sequence>
<dbReference type="Gene3D" id="2.40.50.1070">
    <property type="match status" value="1"/>
</dbReference>
<evidence type="ECO:0000256" key="3">
    <source>
        <dbReference type="ARBA" id="ARBA00022691"/>
    </source>
</evidence>
<comment type="similarity">
    <text evidence="5">Belongs to the class I-like SAM-binding methyltransferase superfamily. RNA M5U methyltransferase family. TrmA subfamily.</text>
</comment>
<comment type="caution">
    <text evidence="8">The sequence shown here is derived from an EMBL/GenBank/DDBJ whole genome shotgun (WGS) entry which is preliminary data.</text>
</comment>
<proteinExistence type="inferred from homology"/>
<dbReference type="PROSITE" id="PS01230">
    <property type="entry name" value="TRMA_1"/>
    <property type="match status" value="1"/>
</dbReference>
<dbReference type="CDD" id="cd02440">
    <property type="entry name" value="AdoMet_MTases"/>
    <property type="match status" value="1"/>
</dbReference>
<feature type="binding site" evidence="5 6">
    <location>
        <position position="215"/>
    </location>
    <ligand>
        <name>S-adenosyl-L-methionine</name>
        <dbReference type="ChEBI" id="CHEBI:59789"/>
    </ligand>
</feature>
<evidence type="ECO:0000256" key="7">
    <source>
        <dbReference type="PROSITE-ProRule" id="PRU10015"/>
    </source>
</evidence>
<evidence type="ECO:0000313" key="9">
    <source>
        <dbReference type="Proteomes" id="UP001253545"/>
    </source>
</evidence>
<feature type="active site" description="Nucleophile" evidence="5 6">
    <location>
        <position position="321"/>
    </location>
</feature>
<name>A0ABU2ZW35_9ALTE</name>
<dbReference type="PANTHER" id="PTHR47790">
    <property type="entry name" value="TRNA/TMRNA (URACIL-C(5))-METHYLTRANSFERASE"/>
    <property type="match status" value="1"/>
</dbReference>
<dbReference type="GO" id="GO:0032259">
    <property type="term" value="P:methylation"/>
    <property type="evidence" value="ECO:0007669"/>
    <property type="project" value="UniProtKB-KW"/>
</dbReference>
<keyword evidence="9" id="KW-1185">Reference proteome</keyword>
<dbReference type="NCBIfam" id="TIGR02143">
    <property type="entry name" value="trmA_only"/>
    <property type="match status" value="1"/>
</dbReference>
<protein>
    <recommendedName>
        <fullName evidence="5">tRNA/tmRNA (uracil-C(5))-methyltransferase</fullName>
        <ecNumber evidence="5">2.1.1.35</ecNumber>
    </recommendedName>
    <alternativeName>
        <fullName evidence="5">tRNA (uracil(54)-C(5))-methyltransferase</fullName>
    </alternativeName>
    <alternativeName>
        <fullName evidence="5">tRNA(m5U54)-methyltransferase</fullName>
        <shortName evidence="5">RUMT</shortName>
    </alternativeName>
    <alternativeName>
        <fullName evidence="5">tmRNA (uracil(341)-C(5))-methyltransferase</fullName>
    </alternativeName>
</protein>
<evidence type="ECO:0000256" key="5">
    <source>
        <dbReference type="HAMAP-Rule" id="MF_01011"/>
    </source>
</evidence>
<feature type="active site" description="Proton acceptor" evidence="5">
    <location>
        <position position="355"/>
    </location>
</feature>
<evidence type="ECO:0000256" key="2">
    <source>
        <dbReference type="ARBA" id="ARBA00022679"/>
    </source>
</evidence>
<keyword evidence="1 5" id="KW-0489">Methyltransferase</keyword>
<comment type="catalytic activity">
    <reaction evidence="5">
        <text>uridine(341) in tmRNA + S-adenosyl-L-methionine = 5-methyluridine(341) in tmRNA + S-adenosyl-L-homocysteine + H(+)</text>
        <dbReference type="Rhea" id="RHEA:43612"/>
        <dbReference type="Rhea" id="RHEA-COMP:10630"/>
        <dbReference type="Rhea" id="RHEA-COMP:10631"/>
        <dbReference type="ChEBI" id="CHEBI:15378"/>
        <dbReference type="ChEBI" id="CHEBI:57856"/>
        <dbReference type="ChEBI" id="CHEBI:59789"/>
        <dbReference type="ChEBI" id="CHEBI:65315"/>
        <dbReference type="ChEBI" id="CHEBI:74447"/>
    </reaction>
</comment>
<feature type="binding site" evidence="5 6">
    <location>
        <position position="296"/>
    </location>
    <ligand>
        <name>S-adenosyl-L-methionine</name>
        <dbReference type="ChEBI" id="CHEBI:59789"/>
    </ligand>
</feature>
<dbReference type="RefSeq" id="WP_311370041.1">
    <property type="nucleotide sequence ID" value="NZ_JAVRHX010000008.1"/>
</dbReference>